<comment type="caution">
    <text evidence="1">The sequence shown here is derived from an EMBL/GenBank/DDBJ whole genome shotgun (WGS) entry which is preliminary data.</text>
</comment>
<organism evidence="1 2">
    <name type="scientific">Qipengyuania polymorpha</name>
    <dbReference type="NCBI Taxonomy" id="2867234"/>
    <lineage>
        <taxon>Bacteria</taxon>
        <taxon>Pseudomonadati</taxon>
        <taxon>Pseudomonadota</taxon>
        <taxon>Alphaproteobacteria</taxon>
        <taxon>Sphingomonadales</taxon>
        <taxon>Erythrobacteraceae</taxon>
        <taxon>Qipengyuania</taxon>
    </lineage>
</organism>
<accession>A0ABS7J037</accession>
<sequence length="131" mass="14492">MSAHAADGFYADREASVVVTATSCDRPLFFPECEALAQFLQMDLVLMRFDPLLGASFDVLMAGSDSWLCDFLAWRRDGGDMWLVPARASGPYFCLNESRLEAFEGAPYANGSERYAGIIRAIEAPSFEGRF</sequence>
<dbReference type="EMBL" id="JAIGNK010000004">
    <property type="protein sequence ID" value="MBX7459181.1"/>
    <property type="molecule type" value="Genomic_DNA"/>
</dbReference>
<reference evidence="1 2" key="1">
    <citation type="submission" date="2021-08" db="EMBL/GenBank/DDBJ databases">
        <title>Comparative Genomics Analysis of the Genus Qipengyuania Reveals Extensive Genetic Diversity and Metabolic Versatility, Including the Description of Fifteen Novel Species.</title>
        <authorList>
            <person name="Liu Y."/>
        </authorList>
    </citation>
    <scope>NUCLEOTIDE SEQUENCE [LARGE SCALE GENOMIC DNA]</scope>
    <source>
        <strain evidence="1 2">1NDH17</strain>
    </source>
</reference>
<evidence type="ECO:0000313" key="1">
    <source>
        <dbReference type="EMBL" id="MBX7459181.1"/>
    </source>
</evidence>
<proteinExistence type="predicted"/>
<dbReference type="RefSeq" id="WP_221574573.1">
    <property type="nucleotide sequence ID" value="NZ_JAIGNK010000004.1"/>
</dbReference>
<protein>
    <submittedName>
        <fullName evidence="1">Uncharacterized protein</fullName>
    </submittedName>
</protein>
<dbReference type="Proteomes" id="UP000783253">
    <property type="component" value="Unassembled WGS sequence"/>
</dbReference>
<gene>
    <name evidence="1" type="ORF">K3152_13060</name>
</gene>
<name>A0ABS7J037_9SPHN</name>
<evidence type="ECO:0000313" key="2">
    <source>
        <dbReference type="Proteomes" id="UP000783253"/>
    </source>
</evidence>
<keyword evidence="2" id="KW-1185">Reference proteome</keyword>